<dbReference type="Pfam" id="PF00941">
    <property type="entry name" value="FAD_binding_5"/>
    <property type="match status" value="1"/>
</dbReference>
<dbReference type="Pfam" id="PF03450">
    <property type="entry name" value="CO_deh_flav_C"/>
    <property type="match status" value="1"/>
</dbReference>
<dbReference type="SUPFAM" id="SSF55447">
    <property type="entry name" value="CO dehydrogenase flavoprotein C-terminal domain-like"/>
    <property type="match status" value="1"/>
</dbReference>
<dbReference type="PANTHER" id="PTHR42659:SF9">
    <property type="entry name" value="XANTHINE DEHYDROGENASE FAD-BINDING SUBUNIT XDHB-RELATED"/>
    <property type="match status" value="1"/>
</dbReference>
<dbReference type="PANTHER" id="PTHR42659">
    <property type="entry name" value="XANTHINE DEHYDROGENASE SUBUNIT C-RELATED"/>
    <property type="match status" value="1"/>
</dbReference>
<sequence length="264" mass="30419">MFTFSNYYLATSIEDAYLELMKNKKNIILGGTSYLRMSNSHYNCAIDLSHCNLNYIKEEKEYFHIGAMCTLRDLEINLSLNKYFSSVISKSLEFILGVQFRNNATVGGSIFSKYGFSDLIPTLLILDTEVVLFKKGTMSLEKFLETPMNLKDILLEIKIKKDSKRAFYKTVRKSSTDYGILNLALSLDENKKFKISIGNRPGKGILLHNLMNHLNSNLPLNEDILKDFINKISFDDNMRGSKEYRNLLAFNLLNNIFKEELNCY</sequence>
<proteinExistence type="predicted"/>
<dbReference type="InterPro" id="IPR002346">
    <property type="entry name" value="Mopterin_DH_FAD-bd"/>
</dbReference>
<dbReference type="GO" id="GO:0071949">
    <property type="term" value="F:FAD binding"/>
    <property type="evidence" value="ECO:0007669"/>
    <property type="project" value="InterPro"/>
</dbReference>
<dbReference type="STRING" id="180163.SAMN02745174_00410"/>
<dbReference type="InterPro" id="IPR016169">
    <property type="entry name" value="FAD-bd_PCMH_sub2"/>
</dbReference>
<evidence type="ECO:0000313" key="3">
    <source>
        <dbReference type="Proteomes" id="UP000191153"/>
    </source>
</evidence>
<reference evidence="2 3" key="1">
    <citation type="submission" date="2017-02" db="EMBL/GenBank/DDBJ databases">
        <authorList>
            <person name="Peterson S.W."/>
        </authorList>
    </citation>
    <scope>NUCLEOTIDE SEQUENCE [LARGE SCALE GENOMIC DNA]</scope>
    <source>
        <strain evidence="2 3">ATCC 700028</strain>
    </source>
</reference>
<dbReference type="InterPro" id="IPR036318">
    <property type="entry name" value="FAD-bd_PCMH-like_sf"/>
</dbReference>
<dbReference type="EMBL" id="FUWX01000005">
    <property type="protein sequence ID" value="SJZ41337.1"/>
    <property type="molecule type" value="Genomic_DNA"/>
</dbReference>
<protein>
    <submittedName>
        <fullName evidence="2">CO or xanthine dehydrogenase, FAD-binding subunit</fullName>
    </submittedName>
</protein>
<evidence type="ECO:0000259" key="1">
    <source>
        <dbReference type="PROSITE" id="PS51387"/>
    </source>
</evidence>
<dbReference type="PROSITE" id="PS51387">
    <property type="entry name" value="FAD_PCMH"/>
    <property type="match status" value="1"/>
</dbReference>
<evidence type="ECO:0000313" key="2">
    <source>
        <dbReference type="EMBL" id="SJZ41337.1"/>
    </source>
</evidence>
<dbReference type="InterPro" id="IPR005107">
    <property type="entry name" value="CO_DH_flav_C"/>
</dbReference>
<organism evidence="2 3">
    <name type="scientific">Cetobacterium ceti</name>
    <dbReference type="NCBI Taxonomy" id="180163"/>
    <lineage>
        <taxon>Bacteria</taxon>
        <taxon>Fusobacteriati</taxon>
        <taxon>Fusobacteriota</taxon>
        <taxon>Fusobacteriia</taxon>
        <taxon>Fusobacteriales</taxon>
        <taxon>Fusobacteriaceae</taxon>
        <taxon>Cetobacterium</taxon>
    </lineage>
</organism>
<keyword evidence="3" id="KW-1185">Reference proteome</keyword>
<feature type="domain" description="FAD-binding PCMH-type" evidence="1">
    <location>
        <begin position="1"/>
        <end position="164"/>
    </location>
</feature>
<dbReference type="InterPro" id="IPR051312">
    <property type="entry name" value="Diverse_Substr_Oxidored"/>
</dbReference>
<dbReference type="GO" id="GO:0016491">
    <property type="term" value="F:oxidoreductase activity"/>
    <property type="evidence" value="ECO:0007669"/>
    <property type="project" value="InterPro"/>
</dbReference>
<dbReference type="Proteomes" id="UP000191153">
    <property type="component" value="Unassembled WGS sequence"/>
</dbReference>
<gene>
    <name evidence="2" type="ORF">SAMN02745174_00410</name>
</gene>
<dbReference type="InterPro" id="IPR016166">
    <property type="entry name" value="FAD-bd_PCMH"/>
</dbReference>
<dbReference type="OrthoDB" id="9803647at2"/>
<dbReference type="AlphaFoldDB" id="A0A1T4KG48"/>
<name>A0A1T4KG48_9FUSO</name>
<dbReference type="RefSeq" id="WP_078692955.1">
    <property type="nucleotide sequence ID" value="NZ_FUWX01000005.1"/>
</dbReference>
<dbReference type="InterPro" id="IPR036683">
    <property type="entry name" value="CO_DH_flav_C_dom_sf"/>
</dbReference>
<dbReference type="Gene3D" id="3.30.465.10">
    <property type="match status" value="1"/>
</dbReference>
<accession>A0A1T4KG48</accession>
<dbReference type="SUPFAM" id="SSF56176">
    <property type="entry name" value="FAD-binding/transporter-associated domain-like"/>
    <property type="match status" value="1"/>
</dbReference>